<feature type="domain" description="Orotidine 5'-phosphate decarboxylase" evidence="2">
    <location>
        <begin position="2"/>
        <end position="202"/>
    </location>
</feature>
<dbReference type="EMBL" id="BQXO01000002">
    <property type="protein sequence ID" value="GKT05435.1"/>
    <property type="molecule type" value="Genomic_DNA"/>
</dbReference>
<evidence type="ECO:0000259" key="2">
    <source>
        <dbReference type="SMART" id="SM00934"/>
    </source>
</evidence>
<dbReference type="InterPro" id="IPR001754">
    <property type="entry name" value="OMPdeCOase_dom"/>
</dbReference>
<dbReference type="SUPFAM" id="SSF51366">
    <property type="entry name" value="Ribulose-phoshate binding barrel"/>
    <property type="match status" value="1"/>
</dbReference>
<dbReference type="RefSeq" id="WP_407882689.1">
    <property type="nucleotide sequence ID" value="NZ_BQXO01000002.1"/>
</dbReference>
<comment type="caution">
    <text evidence="3">The sequence shown here is derived from an EMBL/GenBank/DDBJ whole genome shotgun (WGS) entry which is preliminary data.</text>
</comment>
<dbReference type="Pfam" id="PF00215">
    <property type="entry name" value="OMPdecase"/>
    <property type="match status" value="1"/>
</dbReference>
<keyword evidence="4" id="KW-1185">Reference proteome</keyword>
<protein>
    <submittedName>
        <fullName evidence="3">3-hexulose-6-phosphate synthase</fullName>
    </submittedName>
</protein>
<dbReference type="PANTHER" id="PTHR35039">
    <property type="entry name" value="3-KETO-L-GULONATE-6-PHOSPHATE DECARBOXYLASE SGBH-RELATED"/>
    <property type="match status" value="1"/>
</dbReference>
<dbReference type="InterPro" id="IPR013785">
    <property type="entry name" value="Aldolase_TIM"/>
</dbReference>
<evidence type="ECO:0000256" key="1">
    <source>
        <dbReference type="ARBA" id="ARBA00023239"/>
    </source>
</evidence>
<dbReference type="PANTHER" id="PTHR35039:SF3">
    <property type="entry name" value="3-KETO-L-GULONATE-6-PHOSPHATE DECARBOXYLASE SGBH-RELATED"/>
    <property type="match status" value="1"/>
</dbReference>
<dbReference type="Proteomes" id="UP001628078">
    <property type="component" value="Unassembled WGS sequence"/>
</dbReference>
<proteinExistence type="predicted"/>
<evidence type="ECO:0000313" key="3">
    <source>
        <dbReference type="EMBL" id="GKT05435.1"/>
    </source>
</evidence>
<sequence length="207" mass="22063">MKLQAAIDRVSLDQAVYLAHALDGVVDIVELGTSIPKDFGLKTLNERGVALTQSELLIDLKTIDEGVYEFTKGFELPADILTVMASASIDTIEQVYALSEKLGRQTFIDLLEVSDDQIARLTHLNHAIFGLHHSKDTGGNFDAVASVAQFHAAFPNVEHIAVAGGINVSQAAKLAEQGIVEIAIVGGKIAGADDPVAAAKEFMEVIK</sequence>
<organism evidence="3 4">
    <name type="scientific">Furfurilactobacillus curtus</name>
    <dbReference type="NCBI Taxonomy" id="1746200"/>
    <lineage>
        <taxon>Bacteria</taxon>
        <taxon>Bacillati</taxon>
        <taxon>Bacillota</taxon>
        <taxon>Bacilli</taxon>
        <taxon>Lactobacillales</taxon>
        <taxon>Lactobacillaceae</taxon>
        <taxon>Furfurilactobacillus</taxon>
    </lineage>
</organism>
<accession>A0ABQ5JMJ5</accession>
<dbReference type="SMART" id="SM00934">
    <property type="entry name" value="OMPdecase"/>
    <property type="match status" value="1"/>
</dbReference>
<name>A0ABQ5JMJ5_9LACO</name>
<evidence type="ECO:0000313" key="4">
    <source>
        <dbReference type="Proteomes" id="UP001628078"/>
    </source>
</evidence>
<keyword evidence="1" id="KW-0456">Lyase</keyword>
<dbReference type="InterPro" id="IPR011060">
    <property type="entry name" value="RibuloseP-bd_barrel"/>
</dbReference>
<reference evidence="3 4" key="1">
    <citation type="submission" date="2022-03" db="EMBL/GenBank/DDBJ databases">
        <title>Draft genome sequence of Furfurilactobacillus curtus JCM 31185.</title>
        <authorList>
            <person name="Suzuki S."/>
            <person name="Endo A."/>
            <person name="Kajikawa A."/>
        </authorList>
    </citation>
    <scope>NUCLEOTIDE SEQUENCE [LARGE SCALE GENOMIC DNA]</scope>
    <source>
        <strain evidence="3 4">JCM 31185</strain>
    </source>
</reference>
<gene>
    <name evidence="3" type="primary">hxlA</name>
    <name evidence="3" type="ORF">JCM31185_07240</name>
</gene>
<dbReference type="Gene3D" id="3.20.20.70">
    <property type="entry name" value="Aldolase class I"/>
    <property type="match status" value="1"/>
</dbReference>